<dbReference type="EMBL" id="CP036433">
    <property type="protein sequence ID" value="QDU93461.1"/>
    <property type="molecule type" value="Genomic_DNA"/>
</dbReference>
<dbReference type="InterPro" id="IPR011006">
    <property type="entry name" value="CheY-like_superfamily"/>
</dbReference>
<dbReference type="RefSeq" id="WP_145050287.1">
    <property type="nucleotide sequence ID" value="NZ_CP036433.1"/>
</dbReference>
<dbReference type="SUPFAM" id="SSF52172">
    <property type="entry name" value="CheY-like"/>
    <property type="match status" value="1"/>
</dbReference>
<accession>A0A518DNP7</accession>
<dbReference type="Gene3D" id="3.40.50.2300">
    <property type="match status" value="1"/>
</dbReference>
<dbReference type="InterPro" id="IPR017944">
    <property type="entry name" value="KaiA/RbsU_helical_domain_sf"/>
</dbReference>
<keyword evidence="2" id="KW-1185">Reference proteome</keyword>
<dbReference type="Proteomes" id="UP000317648">
    <property type="component" value="Chromosome"/>
</dbReference>
<sequence>MSAGTQERSTPPASWGELPSNMQLLYAGPLDAAAQSFLAQLAEASSCHLQFATAPHAAAALDLLAEKPCDAVLLRHAPPQVDALPLLEAARAAIGDELPLLVLGDDRLGRLAPRCYEAGGDDFLPFPVMAADNCTAYLWRISRAIERGKLLHAQRRLAQDQQQRLSREHREASDLLAQQRSLLAGLEQLAPPKTPAPSPGSLATDYQDLLRTHVIMGSGNLHADLERLCGLLVAAGLGPADAMSLHVESLEQMVRGLGSRSARHVMNRADLLILELMMHLAECYRTQRSVAA</sequence>
<proteinExistence type="predicted"/>
<evidence type="ECO:0000313" key="2">
    <source>
        <dbReference type="Proteomes" id="UP000317648"/>
    </source>
</evidence>
<dbReference type="KEGG" id="lcre:Pla8534_12410"/>
<organism evidence="1 2">
    <name type="scientific">Lignipirellula cremea</name>
    <dbReference type="NCBI Taxonomy" id="2528010"/>
    <lineage>
        <taxon>Bacteria</taxon>
        <taxon>Pseudomonadati</taxon>
        <taxon>Planctomycetota</taxon>
        <taxon>Planctomycetia</taxon>
        <taxon>Pirellulales</taxon>
        <taxon>Pirellulaceae</taxon>
        <taxon>Lignipirellula</taxon>
    </lineage>
</organism>
<dbReference type="Gene3D" id="1.10.1240.30">
    <property type="entry name" value="KaiA/RbsU domain"/>
    <property type="match status" value="1"/>
</dbReference>
<name>A0A518DNP7_9BACT</name>
<evidence type="ECO:0000313" key="1">
    <source>
        <dbReference type="EMBL" id="QDU93461.1"/>
    </source>
</evidence>
<gene>
    <name evidence="1" type="ORF">Pla8534_12410</name>
</gene>
<dbReference type="OrthoDB" id="252780at2"/>
<protein>
    <submittedName>
        <fullName evidence="1">Response regulator receiver domain protein</fullName>
    </submittedName>
</protein>
<reference evidence="1 2" key="1">
    <citation type="submission" date="2019-02" db="EMBL/GenBank/DDBJ databases">
        <title>Deep-cultivation of Planctomycetes and their phenomic and genomic characterization uncovers novel biology.</title>
        <authorList>
            <person name="Wiegand S."/>
            <person name="Jogler M."/>
            <person name="Boedeker C."/>
            <person name="Pinto D."/>
            <person name="Vollmers J."/>
            <person name="Rivas-Marin E."/>
            <person name="Kohn T."/>
            <person name="Peeters S.H."/>
            <person name="Heuer A."/>
            <person name="Rast P."/>
            <person name="Oberbeckmann S."/>
            <person name="Bunk B."/>
            <person name="Jeske O."/>
            <person name="Meyerdierks A."/>
            <person name="Storesund J.E."/>
            <person name="Kallscheuer N."/>
            <person name="Luecker S."/>
            <person name="Lage O.M."/>
            <person name="Pohl T."/>
            <person name="Merkel B.J."/>
            <person name="Hornburger P."/>
            <person name="Mueller R.-W."/>
            <person name="Bruemmer F."/>
            <person name="Labrenz M."/>
            <person name="Spormann A.M."/>
            <person name="Op den Camp H."/>
            <person name="Overmann J."/>
            <person name="Amann R."/>
            <person name="Jetten M.S.M."/>
            <person name="Mascher T."/>
            <person name="Medema M.H."/>
            <person name="Devos D.P."/>
            <person name="Kaster A.-K."/>
            <person name="Ovreas L."/>
            <person name="Rohde M."/>
            <person name="Galperin M.Y."/>
            <person name="Jogler C."/>
        </authorList>
    </citation>
    <scope>NUCLEOTIDE SEQUENCE [LARGE SCALE GENOMIC DNA]</scope>
    <source>
        <strain evidence="1 2">Pla85_3_4</strain>
    </source>
</reference>
<dbReference type="AlphaFoldDB" id="A0A518DNP7"/>